<sequence length="118" mass="12865">MLPMWGSRAYGKGMHNPRPETKSGTKPQSKTRMRPQTCCQGIPDGPSGGRGLSPPSQRGGGTTPDNSDQLPDSYDSNKGKNDPMVSGLVPTFIFPIWLTAPKNRNLGDFPSPNRFRLH</sequence>
<accession>A0A2D4NKS6</accession>
<organism evidence="2">
    <name type="scientific">Micrurus spixii</name>
    <name type="common">Amazon coral snake</name>
    <dbReference type="NCBI Taxonomy" id="129469"/>
    <lineage>
        <taxon>Eukaryota</taxon>
        <taxon>Metazoa</taxon>
        <taxon>Chordata</taxon>
        <taxon>Craniata</taxon>
        <taxon>Vertebrata</taxon>
        <taxon>Euteleostomi</taxon>
        <taxon>Lepidosauria</taxon>
        <taxon>Squamata</taxon>
        <taxon>Bifurcata</taxon>
        <taxon>Unidentata</taxon>
        <taxon>Episquamata</taxon>
        <taxon>Toxicofera</taxon>
        <taxon>Serpentes</taxon>
        <taxon>Colubroidea</taxon>
        <taxon>Elapidae</taxon>
        <taxon>Elapinae</taxon>
        <taxon>Micrurus</taxon>
    </lineage>
</organism>
<evidence type="ECO:0000256" key="1">
    <source>
        <dbReference type="SAM" id="MobiDB-lite"/>
    </source>
</evidence>
<protein>
    <submittedName>
        <fullName evidence="2">Uncharacterized protein</fullName>
    </submittedName>
</protein>
<feature type="compositionally biased region" description="Polar residues" evidence="1">
    <location>
        <begin position="63"/>
        <end position="74"/>
    </location>
</feature>
<name>A0A2D4NKS6_9SAUR</name>
<feature type="region of interest" description="Disordered" evidence="1">
    <location>
        <begin position="1"/>
        <end position="85"/>
    </location>
</feature>
<proteinExistence type="predicted"/>
<reference evidence="2" key="1">
    <citation type="submission" date="2017-07" db="EMBL/GenBank/DDBJ databases">
        <authorList>
            <person name="Mikheyev A."/>
            <person name="Grau M."/>
        </authorList>
    </citation>
    <scope>NUCLEOTIDE SEQUENCE</scope>
    <source>
        <tissue evidence="2">Venom_gland</tissue>
    </source>
</reference>
<reference evidence="2" key="2">
    <citation type="submission" date="2017-11" db="EMBL/GenBank/DDBJ databases">
        <title>Coralsnake Venomics: Analyses of Venom Gland Transcriptomes and Proteomes of Six Brazilian Taxa.</title>
        <authorList>
            <person name="Aird S.D."/>
            <person name="Jorge da Silva N."/>
            <person name="Qiu L."/>
            <person name="Villar-Briones A."/>
            <person name="Aparecida-Saddi V."/>
            <person name="Campos-Telles M.P."/>
            <person name="Grau M."/>
            <person name="Mikheyev A.S."/>
        </authorList>
    </citation>
    <scope>NUCLEOTIDE SEQUENCE</scope>
    <source>
        <tissue evidence="2">Venom_gland</tissue>
    </source>
</reference>
<dbReference type="EMBL" id="IACM01179510">
    <property type="protein sequence ID" value="LAB45573.1"/>
    <property type="molecule type" value="Transcribed_RNA"/>
</dbReference>
<dbReference type="AlphaFoldDB" id="A0A2D4NKS6"/>
<evidence type="ECO:0000313" key="2">
    <source>
        <dbReference type="EMBL" id="LAB45573.1"/>
    </source>
</evidence>